<keyword evidence="3" id="KW-0378">Hydrolase</keyword>
<dbReference type="PANTHER" id="PTHR11717">
    <property type="entry name" value="LOW MOLECULAR WEIGHT PROTEIN TYROSINE PHOSPHATASE"/>
    <property type="match status" value="1"/>
</dbReference>
<organism evidence="6 7">
    <name type="scientific">Ramlibacter pallidus</name>
    <dbReference type="NCBI Taxonomy" id="2780087"/>
    <lineage>
        <taxon>Bacteria</taxon>
        <taxon>Pseudomonadati</taxon>
        <taxon>Pseudomonadota</taxon>
        <taxon>Betaproteobacteria</taxon>
        <taxon>Burkholderiales</taxon>
        <taxon>Comamonadaceae</taxon>
        <taxon>Ramlibacter</taxon>
    </lineage>
</organism>
<dbReference type="RefSeq" id="WP_193677068.1">
    <property type="nucleotide sequence ID" value="NZ_JADDIV010000003.1"/>
</dbReference>
<dbReference type="Gene3D" id="3.40.50.2300">
    <property type="match status" value="1"/>
</dbReference>
<dbReference type="Pfam" id="PF01451">
    <property type="entry name" value="LMWPc"/>
    <property type="match status" value="1"/>
</dbReference>
<evidence type="ECO:0000256" key="4">
    <source>
        <dbReference type="ARBA" id="ARBA00022912"/>
    </source>
</evidence>
<evidence type="ECO:0000256" key="3">
    <source>
        <dbReference type="ARBA" id="ARBA00022801"/>
    </source>
</evidence>
<name>A0ABR9S4S6_9BURK</name>
<protein>
    <recommendedName>
        <fullName evidence="2">protein-tyrosine-phosphatase</fullName>
        <ecNumber evidence="2">3.1.3.48</ecNumber>
    </recommendedName>
</protein>
<dbReference type="InterPro" id="IPR017867">
    <property type="entry name" value="Tyr_phospatase_low_mol_wt"/>
</dbReference>
<dbReference type="InterPro" id="IPR023485">
    <property type="entry name" value="Ptyr_pPase"/>
</dbReference>
<evidence type="ECO:0000313" key="6">
    <source>
        <dbReference type="EMBL" id="MBE7368478.1"/>
    </source>
</evidence>
<dbReference type="InterPro" id="IPR050438">
    <property type="entry name" value="LMW_PTPase"/>
</dbReference>
<dbReference type="EMBL" id="JADDIV010000003">
    <property type="protein sequence ID" value="MBE7368478.1"/>
    <property type="molecule type" value="Genomic_DNA"/>
</dbReference>
<dbReference type="Proteomes" id="UP000806285">
    <property type="component" value="Unassembled WGS sequence"/>
</dbReference>
<evidence type="ECO:0000313" key="7">
    <source>
        <dbReference type="Proteomes" id="UP000806285"/>
    </source>
</evidence>
<dbReference type="EC" id="3.1.3.48" evidence="2"/>
<reference evidence="6 7" key="1">
    <citation type="submission" date="2020-10" db="EMBL/GenBank/DDBJ databases">
        <title>Ramlibacter sp. HM2 16S ribosomal RNA gene Genome sequencing and assembly.</title>
        <authorList>
            <person name="Kang M."/>
        </authorList>
    </citation>
    <scope>NUCLEOTIDE SEQUENCE [LARGE SCALE GENOMIC DNA]</scope>
    <source>
        <strain evidence="6 7">HM2</strain>
    </source>
</reference>
<keyword evidence="4" id="KW-0904">Protein phosphatase</keyword>
<dbReference type="PRINTS" id="PR00719">
    <property type="entry name" value="LMWPTPASE"/>
</dbReference>
<accession>A0ABR9S4S6</accession>
<evidence type="ECO:0000256" key="1">
    <source>
        <dbReference type="ARBA" id="ARBA00011063"/>
    </source>
</evidence>
<sequence length="161" mass="17411">MSGRYSVLMVCMGNICRSPTAEGVFRHAVREAGLAGRIEVASAGTHDYHVGGPADDRSTAHARQRGYDLSGHRARQVSEGDFDRFDLVLAMDHENFALLQEICPPGADDKLRLFMAFAPDGMGEVVPDPYAGGPKGFELVLDQIEAASEGLLRHIRTELGA</sequence>
<comment type="caution">
    <text evidence="6">The sequence shown here is derived from an EMBL/GenBank/DDBJ whole genome shotgun (WGS) entry which is preliminary data.</text>
</comment>
<gene>
    <name evidence="6" type="ORF">IM787_13045</name>
</gene>
<dbReference type="SUPFAM" id="SSF52788">
    <property type="entry name" value="Phosphotyrosine protein phosphatases I"/>
    <property type="match status" value="1"/>
</dbReference>
<dbReference type="SMART" id="SM00226">
    <property type="entry name" value="LMWPc"/>
    <property type="match status" value="1"/>
</dbReference>
<dbReference type="PANTHER" id="PTHR11717:SF7">
    <property type="entry name" value="LOW MOLECULAR WEIGHT PHOSPHOTYROSINE PROTEIN PHOSPHATASE"/>
    <property type="match status" value="1"/>
</dbReference>
<comment type="similarity">
    <text evidence="1">Belongs to the low molecular weight phosphotyrosine protein phosphatase family.</text>
</comment>
<feature type="domain" description="Phosphotyrosine protein phosphatase I" evidence="5">
    <location>
        <begin position="5"/>
        <end position="154"/>
    </location>
</feature>
<proteinExistence type="inferred from homology"/>
<dbReference type="InterPro" id="IPR036196">
    <property type="entry name" value="Ptyr_pPase_sf"/>
</dbReference>
<evidence type="ECO:0000256" key="2">
    <source>
        <dbReference type="ARBA" id="ARBA00013064"/>
    </source>
</evidence>
<evidence type="ECO:0000259" key="5">
    <source>
        <dbReference type="SMART" id="SM00226"/>
    </source>
</evidence>
<keyword evidence="7" id="KW-1185">Reference proteome</keyword>
<dbReference type="CDD" id="cd16343">
    <property type="entry name" value="LMWPTP"/>
    <property type="match status" value="1"/>
</dbReference>